<dbReference type="RefSeq" id="WP_340338858.1">
    <property type="nucleotide sequence ID" value="NZ_JBBKZS010000020.1"/>
</dbReference>
<dbReference type="InterPro" id="IPR042100">
    <property type="entry name" value="Bug_dom1"/>
</dbReference>
<dbReference type="Gene3D" id="3.40.190.150">
    <property type="entry name" value="Bordetella uptake gene, domain 1"/>
    <property type="match status" value="1"/>
</dbReference>
<accession>A0ABU8XGQ9</accession>
<feature type="chain" id="PRO_5045491751" evidence="2">
    <location>
        <begin position="30"/>
        <end position="329"/>
    </location>
</feature>
<dbReference type="Proteomes" id="UP001367030">
    <property type="component" value="Unassembled WGS sequence"/>
</dbReference>
<feature type="signal peptide" evidence="2">
    <location>
        <begin position="1"/>
        <end position="29"/>
    </location>
</feature>
<dbReference type="CDD" id="cd13578">
    <property type="entry name" value="PBP2_Bug27"/>
    <property type="match status" value="1"/>
</dbReference>
<dbReference type="PIRSF" id="PIRSF017082">
    <property type="entry name" value="YflP"/>
    <property type="match status" value="1"/>
</dbReference>
<proteinExistence type="inferred from homology"/>
<dbReference type="SUPFAM" id="SSF53850">
    <property type="entry name" value="Periplasmic binding protein-like II"/>
    <property type="match status" value="1"/>
</dbReference>
<evidence type="ECO:0000256" key="2">
    <source>
        <dbReference type="SAM" id="SignalP"/>
    </source>
</evidence>
<evidence type="ECO:0000313" key="3">
    <source>
        <dbReference type="EMBL" id="MEJ8858804.1"/>
    </source>
</evidence>
<dbReference type="InterPro" id="IPR005064">
    <property type="entry name" value="BUG"/>
</dbReference>
<keyword evidence="4" id="KW-1185">Reference proteome</keyword>
<name>A0ABU8XGQ9_9BURK</name>
<gene>
    <name evidence="3" type="ORF">WKW79_29820</name>
</gene>
<dbReference type="EMBL" id="JBBKZS010000020">
    <property type="protein sequence ID" value="MEJ8858804.1"/>
    <property type="molecule type" value="Genomic_DNA"/>
</dbReference>
<comment type="caution">
    <text evidence="3">The sequence shown here is derived from an EMBL/GenBank/DDBJ whole genome shotgun (WGS) entry which is preliminary data.</text>
</comment>
<organism evidence="3 4">
    <name type="scientific">Variovorax robiniae</name>
    <dbReference type="NCBI Taxonomy" id="1836199"/>
    <lineage>
        <taxon>Bacteria</taxon>
        <taxon>Pseudomonadati</taxon>
        <taxon>Pseudomonadota</taxon>
        <taxon>Betaproteobacteria</taxon>
        <taxon>Burkholderiales</taxon>
        <taxon>Comamonadaceae</taxon>
        <taxon>Variovorax</taxon>
    </lineage>
</organism>
<dbReference type="PANTHER" id="PTHR42928:SF5">
    <property type="entry name" value="BLR1237 PROTEIN"/>
    <property type="match status" value="1"/>
</dbReference>
<comment type="similarity">
    <text evidence="1">Belongs to the UPF0065 (bug) family.</text>
</comment>
<dbReference type="InterPro" id="IPR006311">
    <property type="entry name" value="TAT_signal"/>
</dbReference>
<protein>
    <submittedName>
        <fullName evidence="3">Tripartite tricarboxylate transporter substrate binding protein</fullName>
    </submittedName>
</protein>
<evidence type="ECO:0000256" key="1">
    <source>
        <dbReference type="ARBA" id="ARBA00006987"/>
    </source>
</evidence>
<dbReference type="Gene3D" id="3.40.190.10">
    <property type="entry name" value="Periplasmic binding protein-like II"/>
    <property type="match status" value="1"/>
</dbReference>
<evidence type="ECO:0000313" key="4">
    <source>
        <dbReference type="Proteomes" id="UP001367030"/>
    </source>
</evidence>
<dbReference type="PROSITE" id="PS51318">
    <property type="entry name" value="TAT"/>
    <property type="match status" value="1"/>
</dbReference>
<keyword evidence="2" id="KW-0732">Signal</keyword>
<reference evidence="3 4" key="1">
    <citation type="submission" date="2024-03" db="EMBL/GenBank/DDBJ databases">
        <title>Novel species of the genus Variovorax.</title>
        <authorList>
            <person name="Liu Q."/>
            <person name="Xin Y.-H."/>
        </authorList>
    </citation>
    <scope>NUCLEOTIDE SEQUENCE [LARGE SCALE GENOMIC DNA]</scope>
    <source>
        <strain evidence="3 4">KACC 18901</strain>
    </source>
</reference>
<dbReference type="Pfam" id="PF03401">
    <property type="entry name" value="TctC"/>
    <property type="match status" value="1"/>
</dbReference>
<dbReference type="PANTHER" id="PTHR42928">
    <property type="entry name" value="TRICARBOXYLATE-BINDING PROTEIN"/>
    <property type="match status" value="1"/>
</dbReference>
<sequence length="329" mass="34419">MHRRRLLQQLASGAAAGLLGSIGTFAAHAQTAFPGRAVRVIVPFPPGGSSDVIARLVCERLAKAWGQPVIVDNRPGATGMIGASTVAKAAPDGLTLLMTVSALVQAPSLYAKASYDPIRDFAPISELASAHVVLVAGPELPVRQVKDLPAHVAKLGHPLTYGTYGQGSSAHLQMEIFARVAKLPLVHVPYKGENPLINELLGGQVALGTISAAAAAQHARTGRIRPLAVMGSTRSPLLTDMPTFGEAGFAGLERDGWFGLFAPAGTPAAIVEQISRDANGIVADPALRRRMAEIGIVFKGTSPAAFAELLKVDQAYWAQAIRDANVKLD</sequence>